<sequence length="194" mass="21524">MLMSLKSSAKPYGLVLLVSIVCIALYFAPFDSTLAYRKAAIAQGEWWRLLTGNLLHTNAWHLAMNLGGLWVLAFLHEIHYRAANFSLLFVLLCLLQGLGLYWGFPTLLGYVGLSGMLHGLVTYGALKDIQRGIRSGYLLLVGVCAKVAYEQIYGASKQISQLIDARVATESHLVGVFTGILVFIGYKLIRRWSK</sequence>
<dbReference type="SUPFAM" id="SSF144091">
    <property type="entry name" value="Rhomboid-like"/>
    <property type="match status" value="1"/>
</dbReference>
<name>A0ABQ4NSW9_9GAMM</name>
<evidence type="ECO:0000256" key="5">
    <source>
        <dbReference type="SAM" id="Phobius"/>
    </source>
</evidence>
<protein>
    <submittedName>
        <fullName evidence="7">Rhombosortase</fullName>
    </submittedName>
</protein>
<evidence type="ECO:0000313" key="7">
    <source>
        <dbReference type="EMBL" id="GIU02377.1"/>
    </source>
</evidence>
<feature type="transmembrane region" description="Helical" evidence="5">
    <location>
        <begin position="172"/>
        <end position="189"/>
    </location>
</feature>
<dbReference type="Gene3D" id="1.20.1540.10">
    <property type="entry name" value="Rhomboid-like"/>
    <property type="match status" value="1"/>
</dbReference>
<dbReference type="PANTHER" id="PTHR43731">
    <property type="entry name" value="RHOMBOID PROTEASE"/>
    <property type="match status" value="1"/>
</dbReference>
<organism evidence="7 8">
    <name type="scientific">Shewanella algidipiscicola</name>
    <dbReference type="NCBI Taxonomy" id="614070"/>
    <lineage>
        <taxon>Bacteria</taxon>
        <taxon>Pseudomonadati</taxon>
        <taxon>Pseudomonadota</taxon>
        <taxon>Gammaproteobacteria</taxon>
        <taxon>Alteromonadales</taxon>
        <taxon>Shewanellaceae</taxon>
        <taxon>Shewanella</taxon>
    </lineage>
</organism>
<evidence type="ECO:0000259" key="6">
    <source>
        <dbReference type="Pfam" id="PF01694"/>
    </source>
</evidence>
<gene>
    <name evidence="7" type="ORF">TUM4630_33870</name>
</gene>
<dbReference type="PANTHER" id="PTHR43731:SF16">
    <property type="entry name" value="RHOMBOSORTASE"/>
    <property type="match status" value="1"/>
</dbReference>
<feature type="transmembrane region" description="Helical" evidence="5">
    <location>
        <begin position="107"/>
        <end position="126"/>
    </location>
</feature>
<dbReference type="EMBL" id="BPFB01000063">
    <property type="protein sequence ID" value="GIU02377.1"/>
    <property type="molecule type" value="Genomic_DNA"/>
</dbReference>
<keyword evidence="3 5" id="KW-1133">Transmembrane helix</keyword>
<feature type="transmembrane region" description="Helical" evidence="5">
    <location>
        <begin position="82"/>
        <end position="101"/>
    </location>
</feature>
<comment type="subcellular location">
    <subcellularLocation>
        <location evidence="1">Membrane</location>
        <topology evidence="1">Multi-pass membrane protein</topology>
    </subcellularLocation>
</comment>
<feature type="transmembrane region" description="Helical" evidence="5">
    <location>
        <begin position="135"/>
        <end position="152"/>
    </location>
</feature>
<dbReference type="RefSeq" id="WP_119977993.1">
    <property type="nucleotide sequence ID" value="NZ_BPFB01000063.1"/>
</dbReference>
<evidence type="ECO:0000256" key="4">
    <source>
        <dbReference type="ARBA" id="ARBA00023136"/>
    </source>
</evidence>
<accession>A0ABQ4NSW9</accession>
<feature type="transmembrane region" description="Helical" evidence="5">
    <location>
        <begin position="12"/>
        <end position="28"/>
    </location>
</feature>
<evidence type="ECO:0000313" key="8">
    <source>
        <dbReference type="Proteomes" id="UP000761574"/>
    </source>
</evidence>
<reference evidence="7 8" key="1">
    <citation type="submission" date="2021-05" db="EMBL/GenBank/DDBJ databases">
        <title>Molecular characterization for Shewanella algae harboring chromosomal blaOXA-55-like strains isolated from clinical and environment sample.</title>
        <authorList>
            <person name="Ohama Y."/>
            <person name="Aoki K."/>
            <person name="Harada S."/>
            <person name="Moriya K."/>
            <person name="Ishii Y."/>
            <person name="Tateda K."/>
        </authorList>
    </citation>
    <scope>NUCLEOTIDE SEQUENCE [LARGE SCALE GENOMIC DNA]</scope>
    <source>
        <strain evidence="7 8">LMG 23746</strain>
    </source>
</reference>
<dbReference type="InterPro" id="IPR022764">
    <property type="entry name" value="Peptidase_S54_rhomboid_dom"/>
</dbReference>
<dbReference type="InterPro" id="IPR023826">
    <property type="entry name" value="Rhom-like_SP_proteobac"/>
</dbReference>
<comment type="caution">
    <text evidence="7">The sequence shown here is derived from an EMBL/GenBank/DDBJ whole genome shotgun (WGS) entry which is preliminary data.</text>
</comment>
<feature type="transmembrane region" description="Helical" evidence="5">
    <location>
        <begin position="58"/>
        <end position="75"/>
    </location>
</feature>
<evidence type="ECO:0000256" key="3">
    <source>
        <dbReference type="ARBA" id="ARBA00022989"/>
    </source>
</evidence>
<dbReference type="NCBIfam" id="TIGR03902">
    <property type="entry name" value="rhom_GG_sort"/>
    <property type="match status" value="1"/>
</dbReference>
<keyword evidence="8" id="KW-1185">Reference proteome</keyword>
<proteinExistence type="predicted"/>
<keyword evidence="2 5" id="KW-0812">Transmembrane</keyword>
<evidence type="ECO:0000256" key="2">
    <source>
        <dbReference type="ARBA" id="ARBA00022692"/>
    </source>
</evidence>
<dbReference type="InterPro" id="IPR050925">
    <property type="entry name" value="Rhomboid_protease_S54"/>
</dbReference>
<feature type="domain" description="Peptidase S54 rhomboid" evidence="6">
    <location>
        <begin position="44"/>
        <end position="183"/>
    </location>
</feature>
<dbReference type="Proteomes" id="UP000761574">
    <property type="component" value="Unassembled WGS sequence"/>
</dbReference>
<keyword evidence="4 5" id="KW-0472">Membrane</keyword>
<dbReference type="InterPro" id="IPR035952">
    <property type="entry name" value="Rhomboid-like_sf"/>
</dbReference>
<evidence type="ECO:0000256" key="1">
    <source>
        <dbReference type="ARBA" id="ARBA00004141"/>
    </source>
</evidence>
<dbReference type="Pfam" id="PF01694">
    <property type="entry name" value="Rhomboid"/>
    <property type="match status" value="1"/>
</dbReference>